<evidence type="ECO:0000256" key="1">
    <source>
        <dbReference type="SAM" id="MobiDB-lite"/>
    </source>
</evidence>
<evidence type="ECO:0000313" key="2">
    <source>
        <dbReference type="EMBL" id="GJN92599.1"/>
    </source>
</evidence>
<protein>
    <submittedName>
        <fullName evidence="2">Uncharacterized protein</fullName>
    </submittedName>
</protein>
<dbReference type="EMBL" id="BQKY01000011">
    <property type="protein sequence ID" value="GJN92599.1"/>
    <property type="molecule type" value="Genomic_DNA"/>
</dbReference>
<accession>A0AAV5GTN6</accession>
<feature type="region of interest" description="Disordered" evidence="1">
    <location>
        <begin position="332"/>
        <end position="422"/>
    </location>
</feature>
<proteinExistence type="predicted"/>
<dbReference type="AlphaFoldDB" id="A0AAV5GTN6"/>
<feature type="compositionally biased region" description="Acidic residues" evidence="1">
    <location>
        <begin position="332"/>
        <end position="351"/>
    </location>
</feature>
<keyword evidence="3" id="KW-1185">Reference proteome</keyword>
<organism evidence="2 3">
    <name type="scientific">Rhodotorula paludigena</name>
    <dbReference type="NCBI Taxonomy" id="86838"/>
    <lineage>
        <taxon>Eukaryota</taxon>
        <taxon>Fungi</taxon>
        <taxon>Dikarya</taxon>
        <taxon>Basidiomycota</taxon>
        <taxon>Pucciniomycotina</taxon>
        <taxon>Microbotryomycetes</taxon>
        <taxon>Sporidiobolales</taxon>
        <taxon>Sporidiobolaceae</taxon>
        <taxon>Rhodotorula</taxon>
    </lineage>
</organism>
<feature type="compositionally biased region" description="Basic and acidic residues" evidence="1">
    <location>
        <begin position="352"/>
        <end position="372"/>
    </location>
</feature>
<dbReference type="Proteomes" id="UP001342314">
    <property type="component" value="Unassembled WGS sequence"/>
</dbReference>
<reference evidence="2 3" key="1">
    <citation type="submission" date="2021-12" db="EMBL/GenBank/DDBJ databases">
        <title>High titer production of polyol ester of fatty acids by Rhodotorula paludigena BS15 towards product separation-free biomass refinery.</title>
        <authorList>
            <person name="Mano J."/>
            <person name="Ono H."/>
            <person name="Tanaka T."/>
            <person name="Naito K."/>
            <person name="Sushida H."/>
            <person name="Ike M."/>
            <person name="Tokuyasu K."/>
            <person name="Kitaoka M."/>
        </authorList>
    </citation>
    <scope>NUCLEOTIDE SEQUENCE [LARGE SCALE GENOMIC DNA]</scope>
    <source>
        <strain evidence="2 3">BS15</strain>
    </source>
</reference>
<feature type="compositionally biased region" description="Acidic residues" evidence="1">
    <location>
        <begin position="373"/>
        <end position="387"/>
    </location>
</feature>
<sequence>MGALVTGTNTKWDTSGIAKAAQQLDEVRASLDKKKRSTKKLNKLEIVWVKGVIDSCVQTADIFAFVLLPAKSIQEIGHDLLKAYRMRFQPGHSNDNSINFKTLAEEHGIMQELLPTLSCLIALVCAGRKSKKKGVKSMDKEDKHIYENGLGLNKYLWVEMLKEGRAPPTLDYFKSKVKEAAKAANGETIKRRSKSGHGRRFTAEAGEVLIRGVAHIAALQGASIDLEVLQGFVNKVSKYTRTGRQVYGLWLACIPSITLARQVLLACLTELVLPHKHGLVCASNHEGGVDSTQADSAIGHDNIINLIDDPSIELIGAAVTGEGTVETTAELEGEVDKQEEDLQDAQEEEQETKEAKDKDRSGAGSNKEHGNEDGNEDGDEDSEEDKDDIVIVSAAELSGANVGRQADSKREHESEDGEAVPSLKINQAHFAKVGPARPLAAYAHLYKPNSEGVWVPKG</sequence>
<evidence type="ECO:0000313" key="3">
    <source>
        <dbReference type="Proteomes" id="UP001342314"/>
    </source>
</evidence>
<name>A0AAV5GTN6_9BASI</name>
<gene>
    <name evidence="2" type="ORF">Rhopal_005634-T1</name>
</gene>
<comment type="caution">
    <text evidence="2">The sequence shown here is derived from an EMBL/GenBank/DDBJ whole genome shotgun (WGS) entry which is preliminary data.</text>
</comment>